<proteinExistence type="predicted"/>
<sequence length="59" mass="6625">MAEEVTDPIVANYLKTALPALKPMVAHFRHFHPTPVEIKSARRIAATHYGIDIKIPIHP</sequence>
<evidence type="ECO:0000313" key="1">
    <source>
        <dbReference type="EMBL" id="RFA39582.1"/>
    </source>
</evidence>
<dbReference type="Proteomes" id="UP000256763">
    <property type="component" value="Unassembled WGS sequence"/>
</dbReference>
<keyword evidence="2" id="KW-1185">Reference proteome</keyword>
<dbReference type="AlphaFoldDB" id="A0A3E0X406"/>
<organism evidence="1 2">
    <name type="scientific">Alkalilimnicola ehrlichii</name>
    <dbReference type="NCBI Taxonomy" id="351052"/>
    <lineage>
        <taxon>Bacteria</taxon>
        <taxon>Pseudomonadati</taxon>
        <taxon>Pseudomonadota</taxon>
        <taxon>Gammaproteobacteria</taxon>
        <taxon>Chromatiales</taxon>
        <taxon>Ectothiorhodospiraceae</taxon>
        <taxon>Alkalilimnicola</taxon>
    </lineage>
</organism>
<protein>
    <submittedName>
        <fullName evidence="1">Uncharacterized protein</fullName>
    </submittedName>
</protein>
<accession>A0A3E0X406</accession>
<comment type="caution">
    <text evidence="1">The sequence shown here is derived from an EMBL/GenBank/DDBJ whole genome shotgun (WGS) entry which is preliminary data.</text>
</comment>
<reference evidence="2" key="1">
    <citation type="submission" date="2017-05" db="EMBL/GenBank/DDBJ databases">
        <authorList>
            <person name="Sharma S."/>
            <person name="Sidhu C."/>
            <person name="Pinnaka A.K."/>
        </authorList>
    </citation>
    <scope>NUCLEOTIDE SEQUENCE [LARGE SCALE GENOMIC DNA]</scope>
    <source>
        <strain evidence="2">AK93</strain>
    </source>
</reference>
<dbReference type="EMBL" id="NFZW01000001">
    <property type="protein sequence ID" value="RFA39582.1"/>
    <property type="molecule type" value="Genomic_DNA"/>
</dbReference>
<name>A0A3E0X406_9GAMM</name>
<evidence type="ECO:0000313" key="2">
    <source>
        <dbReference type="Proteomes" id="UP000256763"/>
    </source>
</evidence>
<gene>
    <name evidence="1" type="ORF">CAL65_02150</name>
</gene>